<organism evidence="2 3">
    <name type="scientific">Gossypium stocksii</name>
    <dbReference type="NCBI Taxonomy" id="47602"/>
    <lineage>
        <taxon>Eukaryota</taxon>
        <taxon>Viridiplantae</taxon>
        <taxon>Streptophyta</taxon>
        <taxon>Embryophyta</taxon>
        <taxon>Tracheophyta</taxon>
        <taxon>Spermatophyta</taxon>
        <taxon>Magnoliopsida</taxon>
        <taxon>eudicotyledons</taxon>
        <taxon>Gunneridae</taxon>
        <taxon>Pentapetalae</taxon>
        <taxon>rosids</taxon>
        <taxon>malvids</taxon>
        <taxon>Malvales</taxon>
        <taxon>Malvaceae</taxon>
        <taxon>Malvoideae</taxon>
        <taxon>Gossypium</taxon>
    </lineage>
</organism>
<feature type="transmembrane region" description="Helical" evidence="1">
    <location>
        <begin position="21"/>
        <end position="37"/>
    </location>
</feature>
<gene>
    <name evidence="2" type="ORF">J1N35_041088</name>
</gene>
<comment type="caution">
    <text evidence="2">The sequence shown here is derived from an EMBL/GenBank/DDBJ whole genome shotgun (WGS) entry which is preliminary data.</text>
</comment>
<protein>
    <submittedName>
        <fullName evidence="2">Uncharacterized protein</fullName>
    </submittedName>
</protein>
<reference evidence="2 3" key="1">
    <citation type="journal article" date="2021" name="Plant Biotechnol. J.">
        <title>Multi-omics assisted identification of the key and species-specific regulatory components of drought-tolerant mechanisms in Gossypium stocksii.</title>
        <authorList>
            <person name="Yu D."/>
            <person name="Ke L."/>
            <person name="Zhang D."/>
            <person name="Wu Y."/>
            <person name="Sun Y."/>
            <person name="Mei J."/>
            <person name="Sun J."/>
            <person name="Sun Y."/>
        </authorList>
    </citation>
    <scope>NUCLEOTIDE SEQUENCE [LARGE SCALE GENOMIC DNA]</scope>
    <source>
        <strain evidence="3">cv. E1</strain>
        <tissue evidence="2">Leaf</tissue>
    </source>
</reference>
<accession>A0A9D3UEY5</accession>
<keyword evidence="1" id="KW-1133">Transmembrane helix</keyword>
<evidence type="ECO:0000256" key="1">
    <source>
        <dbReference type="SAM" id="Phobius"/>
    </source>
</evidence>
<evidence type="ECO:0000313" key="3">
    <source>
        <dbReference type="Proteomes" id="UP000828251"/>
    </source>
</evidence>
<keyword evidence="1" id="KW-0472">Membrane</keyword>
<dbReference type="OrthoDB" id="1734758at2759"/>
<dbReference type="Proteomes" id="UP000828251">
    <property type="component" value="Unassembled WGS sequence"/>
</dbReference>
<keyword evidence="1" id="KW-0812">Transmembrane</keyword>
<dbReference type="EMBL" id="JAIQCV010000012">
    <property type="protein sequence ID" value="KAH1039345.1"/>
    <property type="molecule type" value="Genomic_DNA"/>
</dbReference>
<dbReference type="AlphaFoldDB" id="A0A9D3UEY5"/>
<name>A0A9D3UEY5_9ROSI</name>
<evidence type="ECO:0000313" key="2">
    <source>
        <dbReference type="EMBL" id="KAH1039345.1"/>
    </source>
</evidence>
<proteinExistence type="predicted"/>
<feature type="non-terminal residue" evidence="2">
    <location>
        <position position="1"/>
    </location>
</feature>
<sequence>KIRSLATTKFLANVPKQVDRCFFFIVGLGTHLYFYGYDIPWPQNQTCQGPNNTKLIASINHVSF</sequence>
<keyword evidence="3" id="KW-1185">Reference proteome</keyword>
<feature type="non-terminal residue" evidence="2">
    <location>
        <position position="64"/>
    </location>
</feature>